<dbReference type="Pfam" id="PF01909">
    <property type="entry name" value="NTP_transf_2"/>
    <property type="match status" value="1"/>
</dbReference>
<name>D7CPK8_SYNLT</name>
<keyword evidence="3" id="KW-1185">Reference proteome</keyword>
<dbReference type="HOGENOM" id="CLU_127610_1_1_9"/>
<dbReference type="CDD" id="cd05403">
    <property type="entry name" value="NT_KNTase_like"/>
    <property type="match status" value="1"/>
</dbReference>
<dbReference type="KEGG" id="slp:Slip_1889"/>
<dbReference type="InterPro" id="IPR043519">
    <property type="entry name" value="NT_sf"/>
</dbReference>
<dbReference type="Proteomes" id="UP000000378">
    <property type="component" value="Chromosome"/>
</dbReference>
<accession>D7CPK8</accession>
<dbReference type="eggNOG" id="COG1669">
    <property type="taxonomic scope" value="Bacteria"/>
</dbReference>
<sequence>MAEGKGRADISDYRVLRRRLLGLEERKKERLYRLAWQRAVDVATMLKERYGAGEVYLYGSLAWGGFDEHSDIDLFVVGLAGEYWQAYIDAEAAASPFLVSVACAEDCTESLKAKVKEKGVRL</sequence>
<dbReference type="STRING" id="643648.Slip_1889"/>
<feature type="domain" description="Polymerase nucleotidyl transferase" evidence="1">
    <location>
        <begin position="44"/>
        <end position="81"/>
    </location>
</feature>
<evidence type="ECO:0000313" key="3">
    <source>
        <dbReference type="Proteomes" id="UP000000378"/>
    </source>
</evidence>
<reference evidence="2 3" key="2">
    <citation type="journal article" date="2010" name="Stand. Genomic Sci.">
        <title>Complete genome sequence of Syntrophothermus lipocalidus type strain (TGB-C1).</title>
        <authorList>
            <person name="Djao O.D."/>
            <person name="Zhang X."/>
            <person name="Lucas S."/>
            <person name="Lapidus A."/>
            <person name="Del Rio T.G."/>
            <person name="Nolan M."/>
            <person name="Tice H."/>
            <person name="Cheng J.F."/>
            <person name="Han C."/>
            <person name="Tapia R."/>
            <person name="Goodwin L."/>
            <person name="Pitluck S."/>
            <person name="Liolios K."/>
            <person name="Ivanova N."/>
            <person name="Mavromatis K."/>
            <person name="Mikhailova N."/>
            <person name="Ovchinnikova G."/>
            <person name="Pati A."/>
            <person name="Brambilla E."/>
            <person name="Chen A."/>
            <person name="Palaniappan K."/>
            <person name="Land M."/>
            <person name="Hauser L."/>
            <person name="Chang Y.J."/>
            <person name="Jeffries C.D."/>
            <person name="Rohde M."/>
            <person name="Sikorski J."/>
            <person name="Spring S."/>
            <person name="Goker M."/>
            <person name="Detter J.C."/>
            <person name="Woyke T."/>
            <person name="Bristow J."/>
            <person name="Eisen J.A."/>
            <person name="Markowitz V."/>
            <person name="Hugenholtz P."/>
            <person name="Kyrpides N.C."/>
            <person name="Klenk H.P."/>
        </authorList>
    </citation>
    <scope>NUCLEOTIDE SEQUENCE [LARGE SCALE GENOMIC DNA]</scope>
    <source>
        <strain evidence="3">DSM 12680 / TGB-C1</strain>
    </source>
</reference>
<gene>
    <name evidence="2" type="ordered locus">Slip_1889</name>
</gene>
<evidence type="ECO:0000313" key="2">
    <source>
        <dbReference type="EMBL" id="ADI02643.1"/>
    </source>
</evidence>
<dbReference type="RefSeq" id="WP_013176045.1">
    <property type="nucleotide sequence ID" value="NC_014220.1"/>
</dbReference>
<evidence type="ECO:0000259" key="1">
    <source>
        <dbReference type="Pfam" id="PF01909"/>
    </source>
</evidence>
<protein>
    <submittedName>
        <fullName evidence="2">DNA polymerase beta domain protein region</fullName>
    </submittedName>
</protein>
<reference evidence="3" key="1">
    <citation type="journal article" date="2010" name="Stand. Genomic Sci.">
        <title>Complete genome sequence of Syntrophothermus lipocalidus type strain (TGB-C1T).</title>
        <authorList>
            <consortium name="US DOE Joint Genome Institute (JGI-PGF)"/>
            <person name="Djao O."/>
            <person name="Zhang X."/>
            <person name="Lucas S."/>
            <person name="Lapidus A."/>
            <person name="Glavina Del Rio T."/>
            <person name="Nolan M."/>
            <person name="Tice H."/>
            <person name="Cheng J."/>
            <person name="Han C."/>
            <person name="Tapia R."/>
            <person name="Goodwin L."/>
            <person name="Pitluck S."/>
            <person name="Liolios K."/>
            <person name="Ivanova N."/>
            <person name="Mavromatis K."/>
            <person name="Mikhailova N."/>
            <person name="Ovchinnikova G."/>
            <person name="Pati A."/>
            <person name="Brambilla E."/>
            <person name="Chen A."/>
            <person name="Palaniappan K."/>
            <person name="Land M."/>
            <person name="Hauser L."/>
            <person name="Chang Y."/>
            <person name="Jeffries C."/>
            <person name="Rohde M."/>
            <person name="Sikorski J."/>
            <person name="Spring S."/>
            <person name="Goker M."/>
            <person name="Detter J."/>
            <person name="Woyke T."/>
            <person name="Bristow J."/>
            <person name="Eisen J."/>
            <person name="Markowitz V."/>
            <person name="Hugenholtz P."/>
            <person name="Kyrpides N."/>
            <person name="Klenk H."/>
        </authorList>
    </citation>
    <scope>NUCLEOTIDE SEQUENCE [LARGE SCALE GENOMIC DNA]</scope>
    <source>
        <strain evidence="3">DSM 12680 / TGB-C1</strain>
    </source>
</reference>
<organism evidence="2 3">
    <name type="scientific">Syntrophothermus lipocalidus (strain DSM 12680 / TGB-C1)</name>
    <dbReference type="NCBI Taxonomy" id="643648"/>
    <lineage>
        <taxon>Bacteria</taxon>
        <taxon>Bacillati</taxon>
        <taxon>Bacillota</taxon>
        <taxon>Clostridia</taxon>
        <taxon>Eubacteriales</taxon>
        <taxon>Syntrophomonadaceae</taxon>
        <taxon>Syntrophothermus</taxon>
    </lineage>
</organism>
<proteinExistence type="predicted"/>
<dbReference type="SUPFAM" id="SSF81301">
    <property type="entry name" value="Nucleotidyltransferase"/>
    <property type="match status" value="1"/>
</dbReference>
<dbReference type="GO" id="GO:0016779">
    <property type="term" value="F:nucleotidyltransferase activity"/>
    <property type="evidence" value="ECO:0007669"/>
    <property type="project" value="InterPro"/>
</dbReference>
<dbReference type="EMBL" id="CP002048">
    <property type="protein sequence ID" value="ADI02643.1"/>
    <property type="molecule type" value="Genomic_DNA"/>
</dbReference>
<dbReference type="AlphaFoldDB" id="D7CPK8"/>
<dbReference type="InterPro" id="IPR024700">
    <property type="entry name" value="UCP020217"/>
</dbReference>
<dbReference type="InterPro" id="IPR002934">
    <property type="entry name" value="Polymerase_NTP_transf_dom"/>
</dbReference>
<dbReference type="Gene3D" id="3.30.460.10">
    <property type="entry name" value="Beta Polymerase, domain 2"/>
    <property type="match status" value="1"/>
</dbReference>
<dbReference type="PIRSF" id="PIRSF020217">
    <property type="entry name" value="UCP020217"/>
    <property type="match status" value="1"/>
</dbReference>